<sequence length="270" mass="30620">MKNIKLNNGLEMPQLGLGVWKADNGQEAINAIHWALDAGYRHIDTASIYKNEEAVGEALKTTKVPREDIWLTTKIWNEDIRKGRTTAALDEALARLQTDYVDLLLVHWPVDGYVAAWKEFEQALEAGKVRAIGVSNFMEEHLEDLLEHATVKPAVNQIEYHPYLVQADAISLCDMHDIAITAWSPLMQGNFKDEPLFGEIAKTYGKSPAQVILRWCLQNDIIVIPKSTNEGRIHENGDIFDFELSEEHMVAIDELERGHRFGPDPLDFDF</sequence>
<dbReference type="RefSeq" id="WP_147932870.1">
    <property type="nucleotide sequence ID" value="NZ_VOXD01000061.1"/>
</dbReference>
<evidence type="ECO:0000256" key="3">
    <source>
        <dbReference type="ARBA" id="ARBA00023002"/>
    </source>
</evidence>
<comment type="similarity">
    <text evidence="1">Belongs to the aldo/keto reductase family.</text>
</comment>
<dbReference type="GO" id="GO:0016616">
    <property type="term" value="F:oxidoreductase activity, acting on the CH-OH group of donors, NAD or NADP as acceptor"/>
    <property type="evidence" value="ECO:0007669"/>
    <property type="project" value="UniProtKB-ARBA"/>
</dbReference>
<keyword evidence="2" id="KW-0521">NADP</keyword>
<dbReference type="PROSITE" id="PS00062">
    <property type="entry name" value="ALDOKETO_REDUCTASE_2"/>
    <property type="match status" value="1"/>
</dbReference>
<gene>
    <name evidence="8" type="ORF">FUA23_21640</name>
</gene>
<dbReference type="PRINTS" id="PR00069">
    <property type="entry name" value="ALDKETRDTASE"/>
</dbReference>
<feature type="active site" description="Proton donor" evidence="4">
    <location>
        <position position="49"/>
    </location>
</feature>
<reference evidence="8 9" key="1">
    <citation type="submission" date="2019-08" db="EMBL/GenBank/DDBJ databases">
        <title>Lewinella sp. strain SSH13 Genome sequencing and assembly.</title>
        <authorList>
            <person name="Kim I."/>
        </authorList>
    </citation>
    <scope>NUCLEOTIDE SEQUENCE [LARGE SCALE GENOMIC DNA]</scope>
    <source>
        <strain evidence="8 9">SSH13</strain>
    </source>
</reference>
<feature type="binding site" evidence="5">
    <location>
        <position position="107"/>
    </location>
    <ligand>
        <name>substrate</name>
    </ligand>
</feature>
<evidence type="ECO:0000256" key="1">
    <source>
        <dbReference type="ARBA" id="ARBA00007905"/>
    </source>
</evidence>
<comment type="caution">
    <text evidence="8">The sequence shown here is derived from an EMBL/GenBank/DDBJ whole genome shotgun (WGS) entry which is preliminary data.</text>
</comment>
<dbReference type="AlphaFoldDB" id="A0A5C7F1D6"/>
<dbReference type="PROSITE" id="PS00798">
    <property type="entry name" value="ALDOKETO_REDUCTASE_1"/>
    <property type="match status" value="1"/>
</dbReference>
<dbReference type="OrthoDB" id="9804790at2"/>
<evidence type="ECO:0000259" key="7">
    <source>
        <dbReference type="Pfam" id="PF00248"/>
    </source>
</evidence>
<evidence type="ECO:0000313" key="9">
    <source>
        <dbReference type="Proteomes" id="UP000321907"/>
    </source>
</evidence>
<feature type="site" description="Lowers pKa of active site Tyr" evidence="6">
    <location>
        <position position="74"/>
    </location>
</feature>
<name>A0A5C7F1D6_9BACT</name>
<dbReference type="InterPro" id="IPR036812">
    <property type="entry name" value="NAD(P)_OxRdtase_dom_sf"/>
</dbReference>
<keyword evidence="3" id="KW-0560">Oxidoreductase</keyword>
<evidence type="ECO:0000313" key="8">
    <source>
        <dbReference type="EMBL" id="TXF83355.1"/>
    </source>
</evidence>
<dbReference type="EMBL" id="VOXD01000061">
    <property type="protein sequence ID" value="TXF83355.1"/>
    <property type="molecule type" value="Genomic_DNA"/>
</dbReference>
<dbReference type="InterPro" id="IPR020471">
    <property type="entry name" value="AKR"/>
</dbReference>
<organism evidence="8 9">
    <name type="scientific">Neolewinella aurantiaca</name>
    <dbReference type="NCBI Taxonomy" id="2602767"/>
    <lineage>
        <taxon>Bacteria</taxon>
        <taxon>Pseudomonadati</taxon>
        <taxon>Bacteroidota</taxon>
        <taxon>Saprospiria</taxon>
        <taxon>Saprospirales</taxon>
        <taxon>Lewinellaceae</taxon>
        <taxon>Neolewinella</taxon>
    </lineage>
</organism>
<dbReference type="PROSITE" id="PS00063">
    <property type="entry name" value="ALDOKETO_REDUCTASE_3"/>
    <property type="match status" value="1"/>
</dbReference>
<evidence type="ECO:0000256" key="5">
    <source>
        <dbReference type="PIRSR" id="PIRSR000097-2"/>
    </source>
</evidence>
<dbReference type="Pfam" id="PF00248">
    <property type="entry name" value="Aldo_ket_red"/>
    <property type="match status" value="1"/>
</dbReference>
<dbReference type="PANTHER" id="PTHR43827:SF3">
    <property type="entry name" value="NADP-DEPENDENT OXIDOREDUCTASE DOMAIN-CONTAINING PROTEIN"/>
    <property type="match status" value="1"/>
</dbReference>
<proteinExistence type="inferred from homology"/>
<keyword evidence="9" id="KW-1185">Reference proteome</keyword>
<dbReference type="FunFam" id="3.20.20.100:FF:000015">
    <property type="entry name" value="Oxidoreductase, aldo/keto reductase family"/>
    <property type="match status" value="1"/>
</dbReference>
<feature type="domain" description="NADP-dependent oxidoreductase" evidence="7">
    <location>
        <begin position="15"/>
        <end position="256"/>
    </location>
</feature>
<evidence type="ECO:0000256" key="2">
    <source>
        <dbReference type="ARBA" id="ARBA00022857"/>
    </source>
</evidence>
<dbReference type="InterPro" id="IPR018170">
    <property type="entry name" value="Aldo/ket_reductase_CS"/>
</dbReference>
<dbReference type="SUPFAM" id="SSF51430">
    <property type="entry name" value="NAD(P)-linked oxidoreductase"/>
    <property type="match status" value="1"/>
</dbReference>
<evidence type="ECO:0000256" key="4">
    <source>
        <dbReference type="PIRSR" id="PIRSR000097-1"/>
    </source>
</evidence>
<dbReference type="PIRSF" id="PIRSF000097">
    <property type="entry name" value="AKR"/>
    <property type="match status" value="1"/>
</dbReference>
<accession>A0A5C7F1D6</accession>
<dbReference type="PANTHER" id="PTHR43827">
    <property type="entry name" value="2,5-DIKETO-D-GLUCONIC ACID REDUCTASE"/>
    <property type="match status" value="1"/>
</dbReference>
<protein>
    <submittedName>
        <fullName evidence="8">Aldo/keto reductase</fullName>
    </submittedName>
</protein>
<dbReference type="Gene3D" id="3.20.20.100">
    <property type="entry name" value="NADP-dependent oxidoreductase domain"/>
    <property type="match status" value="1"/>
</dbReference>
<dbReference type="Proteomes" id="UP000321907">
    <property type="component" value="Unassembled WGS sequence"/>
</dbReference>
<dbReference type="InterPro" id="IPR023210">
    <property type="entry name" value="NADP_OxRdtase_dom"/>
</dbReference>
<evidence type="ECO:0000256" key="6">
    <source>
        <dbReference type="PIRSR" id="PIRSR000097-3"/>
    </source>
</evidence>